<evidence type="ECO:0000256" key="1">
    <source>
        <dbReference type="ARBA" id="ARBA00006271"/>
    </source>
</evidence>
<protein>
    <recommendedName>
        <fullName evidence="2 9">DNA mismatch repair protein MutS</fullName>
    </recommendedName>
</protein>
<dbReference type="Proteomes" id="UP000501452">
    <property type="component" value="Chromosome"/>
</dbReference>
<dbReference type="InterPro" id="IPR007696">
    <property type="entry name" value="DNA_mismatch_repair_MutS_core"/>
</dbReference>
<keyword evidence="7 10" id="KW-0234">DNA repair</keyword>
<organism evidence="12 13">
    <name type="scientific">Rubrobacter tropicus</name>
    <dbReference type="NCBI Taxonomy" id="2653851"/>
    <lineage>
        <taxon>Bacteria</taxon>
        <taxon>Bacillati</taxon>
        <taxon>Actinomycetota</taxon>
        <taxon>Rubrobacteria</taxon>
        <taxon>Rubrobacterales</taxon>
        <taxon>Rubrobacteraceae</taxon>
        <taxon>Rubrobacter</taxon>
    </lineage>
</organism>
<dbReference type="CDD" id="cd03284">
    <property type="entry name" value="ABC_MutS1"/>
    <property type="match status" value="1"/>
</dbReference>
<dbReference type="Pfam" id="PF05190">
    <property type="entry name" value="MutS_IV"/>
    <property type="match status" value="1"/>
</dbReference>
<dbReference type="InterPro" id="IPR000432">
    <property type="entry name" value="DNA_mismatch_repair_MutS_C"/>
</dbReference>
<evidence type="ECO:0000256" key="3">
    <source>
        <dbReference type="ARBA" id="ARBA00022741"/>
    </source>
</evidence>
<dbReference type="InterPro" id="IPR045076">
    <property type="entry name" value="MutS"/>
</dbReference>
<dbReference type="InterPro" id="IPR036678">
    <property type="entry name" value="MutS_con_dom_sf"/>
</dbReference>
<keyword evidence="13" id="KW-1185">Reference proteome</keyword>
<dbReference type="InterPro" id="IPR017261">
    <property type="entry name" value="DNA_mismatch_repair_MutS/MSH"/>
</dbReference>
<evidence type="ECO:0000259" key="11">
    <source>
        <dbReference type="PROSITE" id="PS00486"/>
    </source>
</evidence>
<dbReference type="Pfam" id="PF05188">
    <property type="entry name" value="MutS_II"/>
    <property type="match status" value="1"/>
</dbReference>
<comment type="similarity">
    <text evidence="1 10">Belongs to the DNA mismatch repair MutS family.</text>
</comment>
<dbReference type="GO" id="GO:0006298">
    <property type="term" value="P:mismatch repair"/>
    <property type="evidence" value="ECO:0007669"/>
    <property type="project" value="UniProtKB-UniRule"/>
</dbReference>
<dbReference type="InterPro" id="IPR007861">
    <property type="entry name" value="DNA_mismatch_repair_MutS_clamp"/>
</dbReference>
<evidence type="ECO:0000256" key="7">
    <source>
        <dbReference type="ARBA" id="ARBA00023204"/>
    </source>
</evidence>
<dbReference type="Gene3D" id="3.30.420.110">
    <property type="entry name" value="MutS, connector domain"/>
    <property type="match status" value="1"/>
</dbReference>
<dbReference type="InterPro" id="IPR036187">
    <property type="entry name" value="DNA_mismatch_repair_MutS_sf"/>
</dbReference>
<keyword evidence="6 10" id="KW-0238">DNA-binding</keyword>
<dbReference type="InterPro" id="IPR007695">
    <property type="entry name" value="DNA_mismatch_repair_MutS-lik_N"/>
</dbReference>
<dbReference type="SUPFAM" id="SSF52540">
    <property type="entry name" value="P-loop containing nucleoside triphosphate hydrolases"/>
    <property type="match status" value="1"/>
</dbReference>
<keyword evidence="4 10" id="KW-0227">DNA damage</keyword>
<dbReference type="GO" id="GO:0005829">
    <property type="term" value="C:cytosol"/>
    <property type="evidence" value="ECO:0007669"/>
    <property type="project" value="TreeGrafter"/>
</dbReference>
<dbReference type="Gene3D" id="3.40.50.300">
    <property type="entry name" value="P-loop containing nucleotide triphosphate hydrolases"/>
    <property type="match status" value="1"/>
</dbReference>
<gene>
    <name evidence="12" type="primary">mutS</name>
    <name evidence="12" type="ORF">GBA63_00965</name>
</gene>
<dbReference type="PANTHER" id="PTHR11361">
    <property type="entry name" value="DNA MISMATCH REPAIR PROTEIN MUTS FAMILY MEMBER"/>
    <property type="match status" value="1"/>
</dbReference>
<evidence type="ECO:0000256" key="5">
    <source>
        <dbReference type="ARBA" id="ARBA00022840"/>
    </source>
</evidence>
<evidence type="ECO:0000256" key="2">
    <source>
        <dbReference type="ARBA" id="ARBA00021982"/>
    </source>
</evidence>
<dbReference type="GO" id="GO:0005524">
    <property type="term" value="F:ATP binding"/>
    <property type="evidence" value="ECO:0007669"/>
    <property type="project" value="UniProtKB-UniRule"/>
</dbReference>
<dbReference type="PROSITE" id="PS00486">
    <property type="entry name" value="DNA_MISMATCH_REPAIR_2"/>
    <property type="match status" value="1"/>
</dbReference>
<dbReference type="InterPro" id="IPR005748">
    <property type="entry name" value="DNA_mismatch_repair_MutS"/>
</dbReference>
<dbReference type="RefSeq" id="WP_166172635.1">
    <property type="nucleotide sequence ID" value="NZ_CP045119.1"/>
</dbReference>
<dbReference type="NCBIfam" id="TIGR01070">
    <property type="entry name" value="mutS1"/>
    <property type="match status" value="1"/>
</dbReference>
<feature type="domain" description="DNA mismatch repair proteins mutS family" evidence="11">
    <location>
        <begin position="667"/>
        <end position="683"/>
    </location>
</feature>
<dbReference type="PANTHER" id="PTHR11361:SF34">
    <property type="entry name" value="DNA MISMATCH REPAIR PROTEIN MSH1, MITOCHONDRIAL"/>
    <property type="match status" value="1"/>
</dbReference>
<dbReference type="SUPFAM" id="SSF48334">
    <property type="entry name" value="DNA repair protein MutS, domain III"/>
    <property type="match status" value="1"/>
</dbReference>
<dbReference type="FunFam" id="3.40.50.300:FF:000870">
    <property type="entry name" value="MutS protein homolog 4"/>
    <property type="match status" value="1"/>
</dbReference>
<dbReference type="Pfam" id="PF01624">
    <property type="entry name" value="MutS_I"/>
    <property type="match status" value="1"/>
</dbReference>
<dbReference type="InterPro" id="IPR007860">
    <property type="entry name" value="DNA_mmatch_repair_MutS_con_dom"/>
</dbReference>
<keyword evidence="3 10" id="KW-0547">Nucleotide-binding</keyword>
<evidence type="ECO:0000256" key="10">
    <source>
        <dbReference type="RuleBase" id="RU003756"/>
    </source>
</evidence>
<evidence type="ECO:0000256" key="4">
    <source>
        <dbReference type="ARBA" id="ARBA00022763"/>
    </source>
</evidence>
<dbReference type="Pfam" id="PF05192">
    <property type="entry name" value="MutS_III"/>
    <property type="match status" value="1"/>
</dbReference>
<keyword evidence="5" id="KW-0067">ATP-binding</keyword>
<evidence type="ECO:0000256" key="6">
    <source>
        <dbReference type="ARBA" id="ARBA00023125"/>
    </source>
</evidence>
<dbReference type="InterPro" id="IPR016151">
    <property type="entry name" value="DNA_mismatch_repair_MutS_N"/>
</dbReference>
<dbReference type="NCBIfam" id="NF003810">
    <property type="entry name" value="PRK05399.1"/>
    <property type="match status" value="1"/>
</dbReference>
<dbReference type="Gene3D" id="1.10.1420.10">
    <property type="match status" value="2"/>
</dbReference>
<evidence type="ECO:0000256" key="9">
    <source>
        <dbReference type="NCBIfam" id="TIGR01070"/>
    </source>
</evidence>
<dbReference type="AlphaFoldDB" id="A0A6G8Q4J7"/>
<reference evidence="12 13" key="1">
    <citation type="submission" date="2019-10" db="EMBL/GenBank/DDBJ databases">
        <title>Rubrobacter sp nov SCSIO 52090 isolated from a deep-sea sediment in the South China Sea.</title>
        <authorList>
            <person name="Chen R.W."/>
        </authorList>
    </citation>
    <scope>NUCLEOTIDE SEQUENCE [LARGE SCALE GENOMIC DNA]</scope>
    <source>
        <strain evidence="12 13">SCSIO 52909</strain>
    </source>
</reference>
<dbReference type="InterPro" id="IPR027417">
    <property type="entry name" value="P-loop_NTPase"/>
</dbReference>
<evidence type="ECO:0000313" key="12">
    <source>
        <dbReference type="EMBL" id="QIN81349.1"/>
    </source>
</evidence>
<evidence type="ECO:0000256" key="8">
    <source>
        <dbReference type="ARBA" id="ARBA00024647"/>
    </source>
</evidence>
<dbReference type="KEGG" id="rub:GBA63_00965"/>
<dbReference type="SMART" id="SM00533">
    <property type="entry name" value="MUTSd"/>
    <property type="match status" value="1"/>
</dbReference>
<dbReference type="PIRSF" id="PIRSF037677">
    <property type="entry name" value="DNA_mis_repair_Msh6"/>
    <property type="match status" value="1"/>
</dbReference>
<dbReference type="Gene3D" id="3.40.1170.10">
    <property type="entry name" value="DNA repair protein MutS, domain I"/>
    <property type="match status" value="1"/>
</dbReference>
<accession>A0A6G8Q4J7</accession>
<proteinExistence type="inferred from homology"/>
<dbReference type="EMBL" id="CP045119">
    <property type="protein sequence ID" value="QIN81349.1"/>
    <property type="molecule type" value="Genomic_DNA"/>
</dbReference>
<dbReference type="SUPFAM" id="SSF55271">
    <property type="entry name" value="DNA repair protein MutS, domain I"/>
    <property type="match status" value="1"/>
</dbReference>
<comment type="function">
    <text evidence="8">This protein is involved in the repair of mismatches in DNA. It is possible that it carries out the mismatch recognition step. This protein has a weak ATPase activity.</text>
</comment>
<name>A0A6G8Q4J7_9ACTN</name>
<sequence length="785" mass="85625">MLDRYAELKAQLPRGTILFYQVGTFFETFEEDAKKISQALSIRLTSREAAGYAGGRVPLAGVPGHSLQEHLATLLRKGHSVAVAEQRQHPTKPKQFTREVTRILTPGTVIEDNVLSAGQANYLAAFVVKDGSAGIAVVEASTGEFTGTEVPEEQLAAELERWSPRELVVPERTAAENLPRVRATVSSVPRWTFEPSAGEQALKRHFRVSGLKGFGLEGKPALVGAAGALVQYLASLRGAAPEQVVTFRPYDPGTGMVLDAATRRNLGLDELIGTVDRTKTPMGERALRRWLERPLLEVGRIRQRLEAVDTLVPDYMLREEVREHLGGIPDVERIATRIVRLSASPNDLLSLRGALEAIGPLKETLAPAAESSSLIDRVLGAMEEPPGVRELIAAAISEESGEIIRAGYSAELDEAREFSDGAHEWLTRFEAEERLKTGLKGLKVGYRDGEGYFIEVAGKDASSVPERYQHRKALKHNARYVTVELKEHESRMLTARDEVERLERGILGEIRAAVKEAAPELQKVARAVAVVDVISSFAAAATELRYCRPEVTERRGIRVAGGRHPVVEHNTGTPFVPNDSEVDGDSRLQIITGPNMAGKSVYLRQVALVALLAQTGSYVPAEEASLGVVDRIFTRVGAEDRLASGESTFMVEMTEAASILNGATERSLVILDEVGRGTSTYDGMSLAWAMAEYLHDDVQSLTLFATHYHELTRLEGLLPGCRNYKASVEDVGGEIVFLHRIEAGAESSSYGVHVARLAGLPRQVTDRADEILTRLEAEGVKDFAG</sequence>
<dbReference type="SMART" id="SM00534">
    <property type="entry name" value="MUTSac"/>
    <property type="match status" value="1"/>
</dbReference>
<dbReference type="Pfam" id="PF00488">
    <property type="entry name" value="MutS_V"/>
    <property type="match status" value="1"/>
</dbReference>
<dbReference type="GO" id="GO:0140664">
    <property type="term" value="F:ATP-dependent DNA damage sensor activity"/>
    <property type="evidence" value="ECO:0007669"/>
    <property type="project" value="InterPro"/>
</dbReference>
<evidence type="ECO:0000313" key="13">
    <source>
        <dbReference type="Proteomes" id="UP000501452"/>
    </source>
</evidence>
<dbReference type="GO" id="GO:0030983">
    <property type="term" value="F:mismatched DNA binding"/>
    <property type="evidence" value="ECO:0007669"/>
    <property type="project" value="InterPro"/>
</dbReference>
<dbReference type="SUPFAM" id="SSF53150">
    <property type="entry name" value="DNA repair protein MutS, domain II"/>
    <property type="match status" value="1"/>
</dbReference>